<evidence type="ECO:0000256" key="1">
    <source>
        <dbReference type="ARBA" id="ARBA00022598"/>
    </source>
</evidence>
<dbReference type="GO" id="GO:0005737">
    <property type="term" value="C:cytoplasm"/>
    <property type="evidence" value="ECO:0007669"/>
    <property type="project" value="UniProtKB-SubCell"/>
</dbReference>
<comment type="caution">
    <text evidence="8">The sequence shown here is derived from an EMBL/GenBank/DDBJ whole genome shotgun (WGS) entry which is preliminary data.</text>
</comment>
<dbReference type="InterPro" id="IPR011063">
    <property type="entry name" value="TilS/TtcA_N"/>
</dbReference>
<keyword evidence="6" id="KW-0963">Cytoplasm</keyword>
<dbReference type="EMBL" id="RCTF01000017">
    <property type="protein sequence ID" value="RLP74918.1"/>
    <property type="molecule type" value="Genomic_DNA"/>
</dbReference>
<keyword evidence="4 6" id="KW-0067">ATP-binding</keyword>
<dbReference type="Gene3D" id="3.40.50.620">
    <property type="entry name" value="HUPs"/>
    <property type="match status" value="1"/>
</dbReference>
<dbReference type="PANTHER" id="PTHR43033:SF1">
    <property type="entry name" value="TRNA(ILE)-LYSIDINE SYNTHASE-RELATED"/>
    <property type="match status" value="1"/>
</dbReference>
<dbReference type="PANTHER" id="PTHR43033">
    <property type="entry name" value="TRNA(ILE)-LYSIDINE SYNTHASE-RELATED"/>
    <property type="match status" value="1"/>
</dbReference>
<feature type="binding site" evidence="6">
    <location>
        <begin position="32"/>
        <end position="37"/>
    </location>
    <ligand>
        <name>ATP</name>
        <dbReference type="ChEBI" id="CHEBI:30616"/>
    </ligand>
</feature>
<dbReference type="NCBIfam" id="TIGR02432">
    <property type="entry name" value="lysidine_TilS_N"/>
    <property type="match status" value="1"/>
</dbReference>
<dbReference type="GO" id="GO:0006400">
    <property type="term" value="P:tRNA modification"/>
    <property type="evidence" value="ECO:0007669"/>
    <property type="project" value="UniProtKB-UniRule"/>
</dbReference>
<dbReference type="InterPro" id="IPR012094">
    <property type="entry name" value="tRNA_Ile_lys_synt"/>
</dbReference>
<feature type="domain" description="tRNA(Ile)-lysidine/2-thiocytidine synthase N-terminal" evidence="7">
    <location>
        <begin position="27"/>
        <end position="206"/>
    </location>
</feature>
<keyword evidence="2 6" id="KW-0819">tRNA processing</keyword>
<dbReference type="InterPro" id="IPR014729">
    <property type="entry name" value="Rossmann-like_a/b/a_fold"/>
</dbReference>
<proteinExistence type="inferred from homology"/>
<evidence type="ECO:0000256" key="6">
    <source>
        <dbReference type="HAMAP-Rule" id="MF_01161"/>
    </source>
</evidence>
<comment type="function">
    <text evidence="6">Ligates lysine onto the cytidine present at position 34 of the AUA codon-specific tRNA(Ile) that contains the anticodon CAU, in an ATP-dependent manner. Cytidine is converted to lysidine, thus changing the amino acid specificity of the tRNA from methionine to isoleucine.</text>
</comment>
<organism evidence="8 9">
    <name type="scientific">Xanthobacter tagetidis</name>
    <dbReference type="NCBI Taxonomy" id="60216"/>
    <lineage>
        <taxon>Bacteria</taxon>
        <taxon>Pseudomonadati</taxon>
        <taxon>Pseudomonadota</taxon>
        <taxon>Alphaproteobacteria</taxon>
        <taxon>Hyphomicrobiales</taxon>
        <taxon>Xanthobacteraceae</taxon>
        <taxon>Xanthobacter</taxon>
    </lineage>
</organism>
<protein>
    <recommendedName>
        <fullName evidence="6">tRNA(Ile)-lysidine synthase</fullName>
        <ecNumber evidence="6">6.3.4.19</ecNumber>
    </recommendedName>
    <alternativeName>
        <fullName evidence="6">tRNA(Ile)-2-lysyl-cytidine synthase</fullName>
    </alternativeName>
    <alternativeName>
        <fullName evidence="6">tRNA(Ile)-lysidine synthetase</fullName>
    </alternativeName>
</protein>
<evidence type="ECO:0000313" key="9">
    <source>
        <dbReference type="Proteomes" id="UP000269692"/>
    </source>
</evidence>
<dbReference type="GO" id="GO:0005524">
    <property type="term" value="F:ATP binding"/>
    <property type="evidence" value="ECO:0007669"/>
    <property type="project" value="UniProtKB-UniRule"/>
</dbReference>
<dbReference type="HAMAP" id="MF_01161">
    <property type="entry name" value="tRNA_Ile_lys_synt"/>
    <property type="match status" value="1"/>
</dbReference>
<evidence type="ECO:0000256" key="3">
    <source>
        <dbReference type="ARBA" id="ARBA00022741"/>
    </source>
</evidence>
<evidence type="ECO:0000256" key="4">
    <source>
        <dbReference type="ARBA" id="ARBA00022840"/>
    </source>
</evidence>
<name>A0A3L7A4P7_9HYPH</name>
<reference evidence="8 9" key="1">
    <citation type="submission" date="2018-10" db="EMBL/GenBank/DDBJ databases">
        <title>Xanthobacter tagetidis genome sequencing and assembly.</title>
        <authorList>
            <person name="Maclea K.S."/>
            <person name="Goen A.E."/>
            <person name="Fatima S.A."/>
        </authorList>
    </citation>
    <scope>NUCLEOTIDE SEQUENCE [LARGE SCALE GENOMIC DNA]</scope>
    <source>
        <strain evidence="8 9">ATCC 700314</strain>
    </source>
</reference>
<dbReference type="EC" id="6.3.4.19" evidence="6"/>
<keyword evidence="1 6" id="KW-0436">Ligase</keyword>
<sequence>MRGARAEPVGDHELEGLFAPFLDHPGVLIAVSGGPDSTALAVLAARWRKARGHGPMLGILTVDHGLRPGSNREAEAVGALADAIGLSHATLVWRGAKPTTGVQEAARTARYRLLISQAKARGCGAIALGHTLDDQAETVLFRLSRGSGLTGLSAMRPASRRDGIALLRPLLGVPKARLVATLRAAGVPFVEDPSNVDTRYARARLRVLAPLLAEEGLTPARLALFARRMARADEALERAADQAGARTALGPWQDGGPVRLDLAGFGDLPKEIGLRLLARAIGHCGREGPAELAKLEAMAEQIHARLKGEPTPLRRTLAGALVTIRRGELCVSAAPDRRKRSVSH</sequence>
<dbReference type="Proteomes" id="UP000269692">
    <property type="component" value="Unassembled WGS sequence"/>
</dbReference>
<dbReference type="OrthoDB" id="9807403at2"/>
<evidence type="ECO:0000259" key="7">
    <source>
        <dbReference type="Pfam" id="PF01171"/>
    </source>
</evidence>
<comment type="domain">
    <text evidence="6">The N-terminal region contains the highly conserved SGGXDS motif, predicted to be a P-loop motif involved in ATP binding.</text>
</comment>
<dbReference type="AlphaFoldDB" id="A0A3L7A4P7"/>
<comment type="similarity">
    <text evidence="6">Belongs to the tRNA(Ile)-lysidine synthase family.</text>
</comment>
<evidence type="ECO:0000256" key="5">
    <source>
        <dbReference type="ARBA" id="ARBA00048539"/>
    </source>
</evidence>
<gene>
    <name evidence="6 8" type="primary">tilS</name>
    <name evidence="8" type="ORF">D9R14_17770</name>
</gene>
<comment type="catalytic activity">
    <reaction evidence="5 6">
        <text>cytidine(34) in tRNA(Ile2) + L-lysine + ATP = lysidine(34) in tRNA(Ile2) + AMP + diphosphate + H(+)</text>
        <dbReference type="Rhea" id="RHEA:43744"/>
        <dbReference type="Rhea" id="RHEA-COMP:10625"/>
        <dbReference type="Rhea" id="RHEA-COMP:10670"/>
        <dbReference type="ChEBI" id="CHEBI:15378"/>
        <dbReference type="ChEBI" id="CHEBI:30616"/>
        <dbReference type="ChEBI" id="CHEBI:32551"/>
        <dbReference type="ChEBI" id="CHEBI:33019"/>
        <dbReference type="ChEBI" id="CHEBI:82748"/>
        <dbReference type="ChEBI" id="CHEBI:83665"/>
        <dbReference type="ChEBI" id="CHEBI:456215"/>
        <dbReference type="EC" id="6.3.4.19"/>
    </reaction>
</comment>
<evidence type="ECO:0000313" key="8">
    <source>
        <dbReference type="EMBL" id="RLP74918.1"/>
    </source>
</evidence>
<evidence type="ECO:0000256" key="2">
    <source>
        <dbReference type="ARBA" id="ARBA00022694"/>
    </source>
</evidence>
<keyword evidence="3 6" id="KW-0547">Nucleotide-binding</keyword>
<dbReference type="SUPFAM" id="SSF52402">
    <property type="entry name" value="Adenine nucleotide alpha hydrolases-like"/>
    <property type="match status" value="1"/>
</dbReference>
<comment type="subcellular location">
    <subcellularLocation>
        <location evidence="6">Cytoplasm</location>
    </subcellularLocation>
</comment>
<keyword evidence="9" id="KW-1185">Reference proteome</keyword>
<dbReference type="InterPro" id="IPR012795">
    <property type="entry name" value="tRNA_Ile_lys_synt_N"/>
</dbReference>
<dbReference type="Pfam" id="PF01171">
    <property type="entry name" value="ATP_bind_3"/>
    <property type="match status" value="1"/>
</dbReference>
<dbReference type="GO" id="GO:0032267">
    <property type="term" value="F:tRNA(Ile)-lysidine synthase activity"/>
    <property type="evidence" value="ECO:0007669"/>
    <property type="project" value="UniProtKB-EC"/>
</dbReference>
<dbReference type="CDD" id="cd01992">
    <property type="entry name" value="TilS_N"/>
    <property type="match status" value="1"/>
</dbReference>
<accession>A0A3L7A4P7</accession>